<organism evidence="2 3">
    <name type="scientific">Niveispirillum lacus</name>
    <dbReference type="NCBI Taxonomy" id="1981099"/>
    <lineage>
        <taxon>Bacteria</taxon>
        <taxon>Pseudomonadati</taxon>
        <taxon>Pseudomonadota</taxon>
        <taxon>Alphaproteobacteria</taxon>
        <taxon>Rhodospirillales</taxon>
        <taxon>Azospirillaceae</taxon>
        <taxon>Niveispirillum</taxon>
    </lineage>
</organism>
<feature type="chain" id="PRO_5012693967" description="NIPSNAP domain-containing protein" evidence="1">
    <location>
        <begin position="27"/>
        <end position="142"/>
    </location>
</feature>
<protein>
    <recommendedName>
        <fullName evidence="4">NIPSNAP domain-containing protein</fullName>
    </recommendedName>
</protein>
<feature type="signal peptide" evidence="1">
    <location>
        <begin position="1"/>
        <end position="26"/>
    </location>
</feature>
<proteinExistence type="predicted"/>
<reference evidence="2 3" key="1">
    <citation type="submission" date="2017-07" db="EMBL/GenBank/DDBJ databases">
        <title>Niveispirillum cyanobacteriorum sp. nov., isolated from cyanobacterial aggregates in a eutrophic lake.</title>
        <authorList>
            <person name="Cai H."/>
        </authorList>
    </citation>
    <scope>NUCLEOTIDE SEQUENCE [LARGE SCALE GENOMIC DNA]</scope>
    <source>
        <strain evidence="3">TH1-14</strain>
    </source>
</reference>
<name>A0A255Z8Q7_9PROT</name>
<keyword evidence="3" id="KW-1185">Reference proteome</keyword>
<sequence>MRPIARRATLAGLAASAALPAASALASGQTARPTRSFELTFLKSHDADPGALVRFITANWFEMDRVAVEQGIMTEYRLLQSAGTGEPWNVLVIVGYPTPEGYAGIAPAFEAIRAAHTIVPIDGKRLKDLGSIVMSRKLMPSA</sequence>
<gene>
    <name evidence="2" type="ORF">CHU95_00435</name>
</gene>
<dbReference type="Proteomes" id="UP000216998">
    <property type="component" value="Unassembled WGS sequence"/>
</dbReference>
<dbReference type="RefSeq" id="WP_094452616.1">
    <property type="nucleotide sequence ID" value="NZ_NOXU01000010.1"/>
</dbReference>
<evidence type="ECO:0000256" key="1">
    <source>
        <dbReference type="SAM" id="SignalP"/>
    </source>
</evidence>
<dbReference type="AlphaFoldDB" id="A0A255Z8Q7"/>
<evidence type="ECO:0000313" key="2">
    <source>
        <dbReference type="EMBL" id="OYQ37812.1"/>
    </source>
</evidence>
<evidence type="ECO:0008006" key="4">
    <source>
        <dbReference type="Google" id="ProtNLM"/>
    </source>
</evidence>
<accession>A0A255Z8Q7</accession>
<dbReference type="OrthoDB" id="7391556at2"/>
<comment type="caution">
    <text evidence="2">The sequence shown here is derived from an EMBL/GenBank/DDBJ whole genome shotgun (WGS) entry which is preliminary data.</text>
</comment>
<dbReference type="EMBL" id="NOXU01000010">
    <property type="protein sequence ID" value="OYQ37812.1"/>
    <property type="molecule type" value="Genomic_DNA"/>
</dbReference>
<keyword evidence="1" id="KW-0732">Signal</keyword>
<evidence type="ECO:0000313" key="3">
    <source>
        <dbReference type="Proteomes" id="UP000216998"/>
    </source>
</evidence>